<feature type="short sequence motif" description="'KMSKS' region" evidence="9">
    <location>
        <begin position="267"/>
        <end position="271"/>
    </location>
</feature>
<dbReference type="InterPro" id="IPR022861">
    <property type="entry name" value="Gln_tRNA_ligase_bac"/>
</dbReference>
<dbReference type="InterPro" id="IPR011035">
    <property type="entry name" value="Ribosomal_bL25/Gln-tRNA_synth"/>
</dbReference>
<feature type="binding site" evidence="9">
    <location>
        <position position="212"/>
    </location>
    <ligand>
        <name>L-glutamine</name>
        <dbReference type="ChEBI" id="CHEBI:58359"/>
    </ligand>
</feature>
<dbReference type="InterPro" id="IPR004514">
    <property type="entry name" value="Gln-tRNA-synth"/>
</dbReference>
<dbReference type="InterPro" id="IPR020056">
    <property type="entry name" value="Rbsml_bL25/Gln-tRNA_synth_N"/>
</dbReference>
<dbReference type="HAMAP" id="MF_00126">
    <property type="entry name" value="Gln_tRNA_synth"/>
    <property type="match status" value="1"/>
</dbReference>
<dbReference type="Gene3D" id="3.90.800.10">
    <property type="entry name" value="Glutamyl-tRNA Synthetase, Domain 3"/>
    <property type="match status" value="1"/>
</dbReference>
<name>A0A5D3WFZ2_9BACT</name>
<accession>A0A5D3WFZ2</accession>
<gene>
    <name evidence="9" type="primary">glnS</name>
    <name evidence="14" type="ORF">EDC39_112115</name>
</gene>
<feature type="binding site" evidence="9">
    <location>
        <position position="231"/>
    </location>
    <ligand>
        <name>ATP</name>
        <dbReference type="ChEBI" id="CHEBI:30616"/>
    </ligand>
</feature>
<evidence type="ECO:0000256" key="7">
    <source>
        <dbReference type="ARBA" id="ARBA00023146"/>
    </source>
</evidence>
<dbReference type="Pfam" id="PF00749">
    <property type="entry name" value="tRNA-synt_1c"/>
    <property type="match status" value="1"/>
</dbReference>
<dbReference type="SUPFAM" id="SSF52374">
    <property type="entry name" value="Nucleotidylyl transferase"/>
    <property type="match status" value="1"/>
</dbReference>
<dbReference type="GO" id="GO:0005524">
    <property type="term" value="F:ATP binding"/>
    <property type="evidence" value="ECO:0007669"/>
    <property type="project" value="UniProtKB-UniRule"/>
</dbReference>
<dbReference type="GO" id="GO:0005829">
    <property type="term" value="C:cytosol"/>
    <property type="evidence" value="ECO:0007669"/>
    <property type="project" value="TreeGrafter"/>
</dbReference>
<dbReference type="EMBL" id="VNIB01000012">
    <property type="protein sequence ID" value="TYO96827.1"/>
    <property type="molecule type" value="Genomic_DNA"/>
</dbReference>
<evidence type="ECO:0000256" key="5">
    <source>
        <dbReference type="ARBA" id="ARBA00022840"/>
    </source>
</evidence>
<feature type="domain" description="Glutamyl/glutaminyl-tRNA synthetase class Ib anti-codon binding" evidence="12">
    <location>
        <begin position="341"/>
        <end position="438"/>
    </location>
</feature>
<evidence type="ECO:0000256" key="9">
    <source>
        <dbReference type="HAMAP-Rule" id="MF_00126"/>
    </source>
</evidence>
<feature type="binding site" evidence="9">
    <location>
        <position position="67"/>
    </location>
    <ligand>
        <name>L-glutamine</name>
        <dbReference type="ChEBI" id="CHEBI:58359"/>
    </ligand>
</feature>
<evidence type="ECO:0000256" key="10">
    <source>
        <dbReference type="RuleBase" id="RU363037"/>
    </source>
</evidence>
<dbReference type="NCBIfam" id="NF011291">
    <property type="entry name" value="PRK14703.1"/>
    <property type="match status" value="1"/>
</dbReference>
<evidence type="ECO:0000256" key="1">
    <source>
        <dbReference type="ARBA" id="ARBA00005594"/>
    </source>
</evidence>
<keyword evidence="4 9" id="KW-0547">Nucleotide-binding</keyword>
<dbReference type="GO" id="GO:0006424">
    <property type="term" value="P:glutamyl-tRNA aminoacylation"/>
    <property type="evidence" value="ECO:0007669"/>
    <property type="project" value="UniProtKB-UniRule"/>
</dbReference>
<feature type="binding site" evidence="9">
    <location>
        <begin position="260"/>
        <end position="261"/>
    </location>
    <ligand>
        <name>ATP</name>
        <dbReference type="ChEBI" id="CHEBI:30616"/>
    </ligand>
</feature>
<evidence type="ECO:0000256" key="8">
    <source>
        <dbReference type="ARBA" id="ARBA00048270"/>
    </source>
</evidence>
<dbReference type="GO" id="GO:0004819">
    <property type="term" value="F:glutamine-tRNA ligase activity"/>
    <property type="evidence" value="ECO:0007669"/>
    <property type="project" value="UniProtKB-UniRule"/>
</dbReference>
<dbReference type="Pfam" id="PF20974">
    <property type="entry name" value="tRNA-synt_1c_C2"/>
    <property type="match status" value="1"/>
</dbReference>
<feature type="binding site" evidence="9">
    <location>
        <begin position="268"/>
        <end position="270"/>
    </location>
    <ligand>
        <name>ATP</name>
        <dbReference type="ChEBI" id="CHEBI:30616"/>
    </ligand>
</feature>
<proteinExistence type="inferred from homology"/>
<feature type="domain" description="Glutamyl/glutaminyl-tRNA synthetase class Ib catalytic" evidence="11">
    <location>
        <begin position="27"/>
        <end position="336"/>
    </location>
</feature>
<evidence type="ECO:0000313" key="14">
    <source>
        <dbReference type="EMBL" id="TYO96827.1"/>
    </source>
</evidence>
<dbReference type="InterPro" id="IPR020058">
    <property type="entry name" value="Glu/Gln-tRNA-synth_Ib_cat-dom"/>
</dbReference>
<dbReference type="PANTHER" id="PTHR43097">
    <property type="entry name" value="GLUTAMINE-TRNA LIGASE"/>
    <property type="match status" value="1"/>
</dbReference>
<dbReference type="InterPro" id="IPR020059">
    <property type="entry name" value="Glu/Gln-tRNA-synth_Ib_codon-bd"/>
</dbReference>
<dbReference type="FunFam" id="3.90.800.10:FF:000001">
    <property type="entry name" value="Glutamine--tRNA ligase"/>
    <property type="match status" value="1"/>
</dbReference>
<dbReference type="FunFam" id="3.40.50.620:FF:000037">
    <property type="entry name" value="Glutamine--tRNA ligase cytoplasmic"/>
    <property type="match status" value="1"/>
</dbReference>
<evidence type="ECO:0000259" key="12">
    <source>
        <dbReference type="Pfam" id="PF03950"/>
    </source>
</evidence>
<dbReference type="NCBIfam" id="TIGR00440">
    <property type="entry name" value="glnS"/>
    <property type="match status" value="1"/>
</dbReference>
<evidence type="ECO:0000256" key="3">
    <source>
        <dbReference type="ARBA" id="ARBA00022598"/>
    </source>
</evidence>
<keyword evidence="5 9" id="KW-0067">ATP-binding</keyword>
<evidence type="ECO:0000259" key="13">
    <source>
        <dbReference type="Pfam" id="PF20974"/>
    </source>
</evidence>
<dbReference type="SUPFAM" id="SSF50715">
    <property type="entry name" value="Ribosomal protein L25-like"/>
    <property type="match status" value="1"/>
</dbReference>
<protein>
    <recommendedName>
        <fullName evidence="9">Glutamine--tRNA ligase</fullName>
        <ecNumber evidence="9">6.1.1.18</ecNumber>
    </recommendedName>
    <alternativeName>
        <fullName evidence="9">Glutaminyl-tRNA synthetase</fullName>
        <shortName evidence="9">GlnRS</shortName>
    </alternativeName>
</protein>
<keyword evidence="6 9" id="KW-0648">Protein biosynthesis</keyword>
<comment type="similarity">
    <text evidence="1 9 10">Belongs to the class-I aminoacyl-tRNA synthetase family.</text>
</comment>
<dbReference type="Gene3D" id="2.40.240.10">
    <property type="entry name" value="Ribosomal Protein L25, Chain P"/>
    <property type="match status" value="2"/>
</dbReference>
<evidence type="ECO:0000256" key="4">
    <source>
        <dbReference type="ARBA" id="ARBA00022741"/>
    </source>
</evidence>
<dbReference type="FunFam" id="1.10.1160.10:FF:000001">
    <property type="entry name" value="Glutamine--tRNA ligase"/>
    <property type="match status" value="1"/>
</dbReference>
<comment type="caution">
    <text evidence="9">Lacks conserved residue(s) required for the propagation of feature annotation.</text>
</comment>
<dbReference type="InterPro" id="IPR001412">
    <property type="entry name" value="aa-tRNA-synth_I_CS"/>
</dbReference>
<organism evidence="14 15">
    <name type="scientific">Geothermobacter ehrlichii</name>
    <dbReference type="NCBI Taxonomy" id="213224"/>
    <lineage>
        <taxon>Bacteria</taxon>
        <taxon>Pseudomonadati</taxon>
        <taxon>Thermodesulfobacteriota</taxon>
        <taxon>Desulfuromonadia</taxon>
        <taxon>Desulfuromonadales</taxon>
        <taxon>Geothermobacteraceae</taxon>
        <taxon>Geothermobacter</taxon>
    </lineage>
</organism>
<dbReference type="OrthoDB" id="9807503at2"/>
<dbReference type="AlphaFoldDB" id="A0A5D3WFZ2"/>
<dbReference type="Pfam" id="PF03950">
    <property type="entry name" value="tRNA-synt_1c_C"/>
    <property type="match status" value="1"/>
</dbReference>
<dbReference type="InterPro" id="IPR049437">
    <property type="entry name" value="tRNA-synt_1c_C2"/>
</dbReference>
<keyword evidence="2 9" id="KW-0963">Cytoplasm</keyword>
<dbReference type="InterPro" id="IPR020061">
    <property type="entry name" value="Glu_tRNA_lig_a-bdl"/>
</dbReference>
<dbReference type="RefSeq" id="WP_148896668.1">
    <property type="nucleotide sequence ID" value="NZ_VNIB01000012.1"/>
</dbReference>
<evidence type="ECO:0000256" key="6">
    <source>
        <dbReference type="ARBA" id="ARBA00022917"/>
    </source>
</evidence>
<dbReference type="InterPro" id="IPR000924">
    <property type="entry name" value="Glu/Gln-tRNA-synth"/>
</dbReference>
<evidence type="ECO:0000256" key="2">
    <source>
        <dbReference type="ARBA" id="ARBA00022490"/>
    </source>
</evidence>
<dbReference type="Proteomes" id="UP000324159">
    <property type="component" value="Unassembled WGS sequence"/>
</dbReference>
<reference evidence="14 15" key="1">
    <citation type="submission" date="2019-07" db="EMBL/GenBank/DDBJ databases">
        <title>Genomic Encyclopedia of Type Strains, Phase IV (KMG-IV): sequencing the most valuable type-strain genomes for metagenomic binning, comparative biology and taxonomic classification.</title>
        <authorList>
            <person name="Goeker M."/>
        </authorList>
    </citation>
    <scope>NUCLEOTIDE SEQUENCE [LARGE SCALE GENOMIC DNA]</scope>
    <source>
        <strain evidence="14 15">SS015</strain>
    </source>
</reference>
<dbReference type="GO" id="GO:0006425">
    <property type="term" value="P:glutaminyl-tRNA aminoacylation"/>
    <property type="evidence" value="ECO:0007669"/>
    <property type="project" value="UniProtKB-UniRule"/>
</dbReference>
<comment type="catalytic activity">
    <reaction evidence="8 9">
        <text>tRNA(Gln) + L-glutamine + ATP = L-glutaminyl-tRNA(Gln) + AMP + diphosphate</text>
        <dbReference type="Rhea" id="RHEA:20121"/>
        <dbReference type="Rhea" id="RHEA-COMP:9662"/>
        <dbReference type="Rhea" id="RHEA-COMP:9681"/>
        <dbReference type="ChEBI" id="CHEBI:30616"/>
        <dbReference type="ChEBI" id="CHEBI:33019"/>
        <dbReference type="ChEBI" id="CHEBI:58359"/>
        <dbReference type="ChEBI" id="CHEBI:78442"/>
        <dbReference type="ChEBI" id="CHEBI:78521"/>
        <dbReference type="ChEBI" id="CHEBI:456215"/>
        <dbReference type="EC" id="6.1.1.18"/>
    </reaction>
</comment>
<dbReference type="EC" id="6.1.1.18" evidence="9"/>
<dbReference type="Gene3D" id="3.40.50.620">
    <property type="entry name" value="HUPs"/>
    <property type="match status" value="1"/>
</dbReference>
<dbReference type="PROSITE" id="PS00178">
    <property type="entry name" value="AA_TRNA_LIGASE_I"/>
    <property type="match status" value="1"/>
</dbReference>
<evidence type="ECO:0000313" key="15">
    <source>
        <dbReference type="Proteomes" id="UP000324159"/>
    </source>
</evidence>
<dbReference type="InterPro" id="IPR050132">
    <property type="entry name" value="Gln/Glu-tRNA_Ligase"/>
</dbReference>
<comment type="subcellular location">
    <subcellularLocation>
        <location evidence="9">Cytoplasm</location>
    </subcellularLocation>
</comment>
<keyword evidence="3 9" id="KW-0436">Ligase</keyword>
<comment type="caution">
    <text evidence="14">The sequence shown here is derived from an EMBL/GenBank/DDBJ whole genome shotgun (WGS) entry which is preliminary data.</text>
</comment>
<feature type="binding site" evidence="9">
    <location>
        <begin position="35"/>
        <end position="37"/>
    </location>
    <ligand>
        <name>ATP</name>
        <dbReference type="ChEBI" id="CHEBI:30616"/>
    </ligand>
</feature>
<keyword evidence="7 9" id="KW-0030">Aminoacyl-tRNA synthetase</keyword>
<feature type="binding site" evidence="9">
    <location>
        <begin position="41"/>
        <end position="47"/>
    </location>
    <ligand>
        <name>ATP</name>
        <dbReference type="ChEBI" id="CHEBI:30616"/>
    </ligand>
</feature>
<dbReference type="InterPro" id="IPR014729">
    <property type="entry name" value="Rossmann-like_a/b/a_fold"/>
</dbReference>
<feature type="short sequence motif" description="'HIGH' region" evidence="9">
    <location>
        <begin position="34"/>
        <end position="44"/>
    </location>
</feature>
<dbReference type="CDD" id="cd00807">
    <property type="entry name" value="GlnRS_core"/>
    <property type="match status" value="1"/>
</dbReference>
<keyword evidence="15" id="KW-1185">Reference proteome</keyword>
<dbReference type="PRINTS" id="PR00987">
    <property type="entry name" value="TRNASYNTHGLU"/>
</dbReference>
<dbReference type="PANTHER" id="PTHR43097:SF5">
    <property type="entry name" value="GLUTAMATE--TRNA LIGASE"/>
    <property type="match status" value="1"/>
</dbReference>
<comment type="subunit">
    <text evidence="9">Monomer.</text>
</comment>
<dbReference type="Gene3D" id="1.10.1160.10">
    <property type="entry name" value="Glutamyl-trna Synthetase, Domain 2"/>
    <property type="match status" value="1"/>
</dbReference>
<feature type="domain" description="tRNA synthetases class I (E and Q) anti-codon binding" evidence="13">
    <location>
        <begin position="455"/>
        <end position="527"/>
    </location>
</feature>
<evidence type="ECO:0000259" key="11">
    <source>
        <dbReference type="Pfam" id="PF00749"/>
    </source>
</evidence>
<sequence>MAETTTTPSNFIRNIIDADLASGRRSEVVTRFPPEPNGYLHIGHAKSICLNFGLAEIYGGRCHLRFDDTNPVKEEQEYVEAIQRDVRWLGFDWGEHLYFASDYFDQLYAWAVQLIKAGKAYVDSQSPEEIRVNRGTLTEPGIPSPYRDRSVEENLELFERMKNGEFPDGSHVLRAKIDMASPNINLRDPVMYRILHARHHRTGDKWCIYPMYDFAHGQEDSIEGITHSICTLEFEDHRPLYDWFIEQLGIHAPQQIEFARLNLTYTVMSKRKLLQLVREKLVAGWDDPRMPTLSGMRRRGYPPQAIRLFCDRIGVGKSEAWIDLSVLEDCVREVLNETSLRRMAVLRPLKVTITNLPQSEIVCRGANHPQRPELGERELLLTPEIYIERDDFMEEAPKKFFRLAPGREVRLRNACVIRCDEVIKDTAGEVVELRCSCDPDTFGANPADGRKIKGTIHWVSAVHGRRVPVRLYDRLFREENPDRAEDFRDCLNPDSLVETEAWVEPSLLEVTPGQTVQFERTGYFTADSVDSSAGAPVFNRTVTLRDSWAKLKK</sequence>